<dbReference type="GO" id="GO:0055087">
    <property type="term" value="C:Ski complex"/>
    <property type="evidence" value="ECO:0007669"/>
    <property type="project" value="TreeGrafter"/>
</dbReference>
<dbReference type="GO" id="GO:0070478">
    <property type="term" value="P:nuclear-transcribed mRNA catabolic process, 3'-5' exonucleolytic nonsense-mediated decay"/>
    <property type="evidence" value="ECO:0007669"/>
    <property type="project" value="TreeGrafter"/>
</dbReference>
<dbReference type="FunFam" id="3.40.50.300:FF:000447">
    <property type="entry name" value="helicase SKI2W isoform X2"/>
    <property type="match status" value="1"/>
</dbReference>
<organism evidence="8 9">
    <name type="scientific">Patagioenas fasciata monilis</name>
    <dbReference type="NCBI Taxonomy" id="372326"/>
    <lineage>
        <taxon>Eukaryota</taxon>
        <taxon>Metazoa</taxon>
        <taxon>Chordata</taxon>
        <taxon>Craniata</taxon>
        <taxon>Vertebrata</taxon>
        <taxon>Euteleostomi</taxon>
        <taxon>Archelosauria</taxon>
        <taxon>Archosauria</taxon>
        <taxon>Dinosauria</taxon>
        <taxon>Saurischia</taxon>
        <taxon>Theropoda</taxon>
        <taxon>Coelurosauria</taxon>
        <taxon>Aves</taxon>
        <taxon>Neognathae</taxon>
        <taxon>Neoaves</taxon>
        <taxon>Columbimorphae</taxon>
        <taxon>Columbiformes</taxon>
        <taxon>Columbidae</taxon>
        <taxon>Patagioenas</taxon>
    </lineage>
</organism>
<evidence type="ECO:0000256" key="6">
    <source>
        <dbReference type="SAM" id="MobiDB-lite"/>
    </source>
</evidence>
<dbReference type="PANTHER" id="PTHR12131:SF1">
    <property type="entry name" value="ATP-DEPENDENT RNA HELICASE SUPV3L1, MITOCHONDRIAL-RELATED"/>
    <property type="match status" value="1"/>
</dbReference>
<dbReference type="AlphaFoldDB" id="A0A1V4J7P2"/>
<dbReference type="InterPro" id="IPR050699">
    <property type="entry name" value="RNA-DNA_Helicase"/>
</dbReference>
<comment type="catalytic activity">
    <reaction evidence="5">
        <text>ATP + H2O = ADP + phosphate + H(+)</text>
        <dbReference type="Rhea" id="RHEA:13065"/>
        <dbReference type="ChEBI" id="CHEBI:15377"/>
        <dbReference type="ChEBI" id="CHEBI:15378"/>
        <dbReference type="ChEBI" id="CHEBI:30616"/>
        <dbReference type="ChEBI" id="CHEBI:43474"/>
        <dbReference type="ChEBI" id="CHEBI:456216"/>
        <dbReference type="EC" id="3.6.4.13"/>
    </reaction>
</comment>
<evidence type="ECO:0000313" key="9">
    <source>
        <dbReference type="Proteomes" id="UP000190648"/>
    </source>
</evidence>
<evidence type="ECO:0000256" key="2">
    <source>
        <dbReference type="ARBA" id="ARBA00022801"/>
    </source>
</evidence>
<gene>
    <name evidence="8" type="ORF">AV530_006886</name>
</gene>
<dbReference type="SMART" id="SM00490">
    <property type="entry name" value="HELICc"/>
    <property type="match status" value="1"/>
</dbReference>
<keyword evidence="3" id="KW-0347">Helicase</keyword>
<keyword evidence="1" id="KW-0547">Nucleotide-binding</keyword>
<dbReference type="InterPro" id="IPR001650">
    <property type="entry name" value="Helicase_C-like"/>
</dbReference>
<dbReference type="Proteomes" id="UP000190648">
    <property type="component" value="Unassembled WGS sequence"/>
</dbReference>
<evidence type="ECO:0000313" key="8">
    <source>
        <dbReference type="EMBL" id="OPJ68084.1"/>
    </source>
</evidence>
<dbReference type="InterPro" id="IPR027417">
    <property type="entry name" value="P-loop_NTPase"/>
</dbReference>
<dbReference type="Gene3D" id="3.40.50.300">
    <property type="entry name" value="P-loop containing nucleotide triphosphate hydrolases"/>
    <property type="match status" value="1"/>
</dbReference>
<feature type="region of interest" description="Disordered" evidence="6">
    <location>
        <begin position="269"/>
        <end position="304"/>
    </location>
</feature>
<keyword evidence="4" id="KW-0067">ATP-binding</keyword>
<dbReference type="GO" id="GO:0005524">
    <property type="term" value="F:ATP binding"/>
    <property type="evidence" value="ECO:0007669"/>
    <property type="project" value="UniProtKB-KW"/>
</dbReference>
<comment type="caution">
    <text evidence="8">The sequence shown here is derived from an EMBL/GenBank/DDBJ whole genome shotgun (WGS) entry which is preliminary data.</text>
</comment>
<feature type="compositionally biased region" description="Basic and acidic residues" evidence="6">
    <location>
        <begin position="270"/>
        <end position="281"/>
    </location>
</feature>
<sequence>MFLLMDRWGTFHTQGYYAAVAAQKAQSSKQGLSCGARTHNPGGNIAQARSVCLSLLRVLRGRGLLPAVVFSFSRGGCTALAQGLRGPSLVTPDERRRIHGLLHRWLQRLRGGDRELPQVLWVSELLERGLGVHHGGLLPLLKEVVELLFSMGLIKVLFATETFAMGVNMPARTVVFESLRKHDGSGFRDLLPAEYIQMSGRAGRRGLDATGTVIVLSRGPLPELSDLHRVLMGRPAPLQSRFRVTYSMLLNLLRVTGTSPMSPTRLMRRSFAEEPARRDTEVGTGTRGDGDSGTLGTMGDNGTQ</sequence>
<proteinExistence type="predicted"/>
<dbReference type="PROSITE" id="PS51194">
    <property type="entry name" value="HELICASE_CTER"/>
    <property type="match status" value="1"/>
</dbReference>
<dbReference type="Pfam" id="PF00271">
    <property type="entry name" value="Helicase_C"/>
    <property type="match status" value="1"/>
</dbReference>
<reference evidence="8 9" key="1">
    <citation type="submission" date="2016-02" db="EMBL/GenBank/DDBJ databases">
        <title>Band-tailed pigeon sequencing and assembly.</title>
        <authorList>
            <person name="Soares A.E."/>
            <person name="Novak B.J."/>
            <person name="Rice E.S."/>
            <person name="O'Connell B."/>
            <person name="Chang D."/>
            <person name="Weber S."/>
            <person name="Shapiro B."/>
        </authorList>
    </citation>
    <scope>NUCLEOTIDE SEQUENCE [LARGE SCALE GENOMIC DNA]</scope>
    <source>
        <strain evidence="8">BTP2013</strain>
        <tissue evidence="8">Blood</tissue>
    </source>
</reference>
<dbReference type="GO" id="GO:0003724">
    <property type="term" value="F:RNA helicase activity"/>
    <property type="evidence" value="ECO:0007669"/>
    <property type="project" value="UniProtKB-EC"/>
</dbReference>
<dbReference type="OrthoDB" id="9393898at2759"/>
<keyword evidence="9" id="KW-1185">Reference proteome</keyword>
<evidence type="ECO:0000256" key="4">
    <source>
        <dbReference type="ARBA" id="ARBA00022840"/>
    </source>
</evidence>
<name>A0A1V4J7P2_PATFA</name>
<feature type="domain" description="Helicase C-terminal" evidence="7">
    <location>
        <begin position="76"/>
        <end position="253"/>
    </location>
</feature>
<dbReference type="SUPFAM" id="SSF52540">
    <property type="entry name" value="P-loop containing nucleoside triphosphate hydrolases"/>
    <property type="match status" value="1"/>
</dbReference>
<evidence type="ECO:0000256" key="3">
    <source>
        <dbReference type="ARBA" id="ARBA00022806"/>
    </source>
</evidence>
<dbReference type="CDD" id="cd18795">
    <property type="entry name" value="SF2_C_Ski2"/>
    <property type="match status" value="1"/>
</dbReference>
<accession>A0A1V4J7P2</accession>
<dbReference type="GO" id="GO:0016787">
    <property type="term" value="F:hydrolase activity"/>
    <property type="evidence" value="ECO:0007669"/>
    <property type="project" value="UniProtKB-KW"/>
</dbReference>
<evidence type="ECO:0000259" key="7">
    <source>
        <dbReference type="PROSITE" id="PS51194"/>
    </source>
</evidence>
<evidence type="ECO:0000256" key="1">
    <source>
        <dbReference type="ARBA" id="ARBA00022741"/>
    </source>
</evidence>
<evidence type="ECO:0000256" key="5">
    <source>
        <dbReference type="ARBA" id="ARBA00047984"/>
    </source>
</evidence>
<dbReference type="EMBL" id="LSYS01008678">
    <property type="protein sequence ID" value="OPJ68084.1"/>
    <property type="molecule type" value="Genomic_DNA"/>
</dbReference>
<protein>
    <recommendedName>
        <fullName evidence="7">Helicase C-terminal domain-containing protein</fullName>
    </recommendedName>
</protein>
<keyword evidence="2" id="KW-0378">Hydrolase</keyword>
<dbReference type="STRING" id="372326.A0A1V4J7P2"/>
<dbReference type="PANTHER" id="PTHR12131">
    <property type="entry name" value="ATP-DEPENDENT RNA AND DNA HELICASE"/>
    <property type="match status" value="1"/>
</dbReference>